<dbReference type="InterPro" id="IPR003689">
    <property type="entry name" value="ZIP"/>
</dbReference>
<evidence type="ECO:0000256" key="4">
    <source>
        <dbReference type="ARBA" id="ARBA00023136"/>
    </source>
</evidence>
<dbReference type="EMBL" id="JARBHA010000003">
    <property type="protein sequence ID" value="KAJ9705944.1"/>
    <property type="molecule type" value="Genomic_DNA"/>
</dbReference>
<comment type="subcellular location">
    <subcellularLocation>
        <location evidence="1">Membrane</location>
        <topology evidence="1">Multi-pass membrane protein</topology>
    </subcellularLocation>
</comment>
<evidence type="ECO:0000256" key="3">
    <source>
        <dbReference type="ARBA" id="ARBA00022989"/>
    </source>
</evidence>
<gene>
    <name evidence="5" type="ORF">PVL29_003856</name>
</gene>
<dbReference type="AlphaFoldDB" id="A0AA39AGP6"/>
<reference evidence="5 6" key="1">
    <citation type="journal article" date="2023" name="BMC Biotechnol.">
        <title>Vitis rotundifolia cv Carlos genome sequencing.</title>
        <authorList>
            <person name="Huff M."/>
            <person name="Hulse-Kemp A."/>
            <person name="Scheffler B."/>
            <person name="Youngblood R."/>
            <person name="Simpson S."/>
            <person name="Babiker E."/>
            <person name="Staton M."/>
        </authorList>
    </citation>
    <scope>NUCLEOTIDE SEQUENCE [LARGE SCALE GENOMIC DNA]</scope>
    <source>
        <tissue evidence="5">Leaf</tissue>
    </source>
</reference>
<protein>
    <submittedName>
        <fullName evidence="5">Uncharacterized protein</fullName>
    </submittedName>
</protein>
<dbReference type="GO" id="GO:0005385">
    <property type="term" value="F:zinc ion transmembrane transporter activity"/>
    <property type="evidence" value="ECO:0007669"/>
    <property type="project" value="TreeGrafter"/>
</dbReference>
<dbReference type="Pfam" id="PF02535">
    <property type="entry name" value="Zip"/>
    <property type="match status" value="1"/>
</dbReference>
<dbReference type="PANTHER" id="PTHR11040">
    <property type="entry name" value="ZINC/IRON TRANSPORTER"/>
    <property type="match status" value="1"/>
</dbReference>
<name>A0AA39AGP6_VITRO</name>
<dbReference type="PANTHER" id="PTHR11040:SF35">
    <property type="entry name" value="ZINC TRANSPORTER 5"/>
    <property type="match status" value="1"/>
</dbReference>
<dbReference type="Proteomes" id="UP001168098">
    <property type="component" value="Unassembled WGS sequence"/>
</dbReference>
<accession>A0AA39AGP6</accession>
<evidence type="ECO:0000256" key="2">
    <source>
        <dbReference type="ARBA" id="ARBA00022692"/>
    </source>
</evidence>
<keyword evidence="4" id="KW-0472">Membrane</keyword>
<evidence type="ECO:0000256" key="1">
    <source>
        <dbReference type="ARBA" id="ARBA00004141"/>
    </source>
</evidence>
<evidence type="ECO:0000313" key="5">
    <source>
        <dbReference type="EMBL" id="KAJ9705944.1"/>
    </source>
</evidence>
<sequence>MKSPGIVAHSVIIGISLGASDSPKTIRPLVATLTFHQFFEGMGLTGCIVKVYSFKFNILTFSSKGIFDTSLARILIYMALVDLLEADFMNPNFRVSSPRMQTSRQPQIGANIILFLGAKCMSLLAKWARIWFVQKIYISF</sequence>
<dbReference type="GO" id="GO:0005886">
    <property type="term" value="C:plasma membrane"/>
    <property type="evidence" value="ECO:0007669"/>
    <property type="project" value="TreeGrafter"/>
</dbReference>
<proteinExistence type="predicted"/>
<keyword evidence="2" id="KW-0812">Transmembrane</keyword>
<organism evidence="5 6">
    <name type="scientific">Vitis rotundifolia</name>
    <name type="common">Muscadine grape</name>
    <dbReference type="NCBI Taxonomy" id="103349"/>
    <lineage>
        <taxon>Eukaryota</taxon>
        <taxon>Viridiplantae</taxon>
        <taxon>Streptophyta</taxon>
        <taxon>Embryophyta</taxon>
        <taxon>Tracheophyta</taxon>
        <taxon>Spermatophyta</taxon>
        <taxon>Magnoliopsida</taxon>
        <taxon>eudicotyledons</taxon>
        <taxon>Gunneridae</taxon>
        <taxon>Pentapetalae</taxon>
        <taxon>rosids</taxon>
        <taxon>Vitales</taxon>
        <taxon>Vitaceae</taxon>
        <taxon>Viteae</taxon>
        <taxon>Vitis</taxon>
    </lineage>
</organism>
<evidence type="ECO:0000313" key="6">
    <source>
        <dbReference type="Proteomes" id="UP001168098"/>
    </source>
</evidence>
<comment type="caution">
    <text evidence="5">The sequence shown here is derived from an EMBL/GenBank/DDBJ whole genome shotgun (WGS) entry which is preliminary data.</text>
</comment>
<keyword evidence="6" id="KW-1185">Reference proteome</keyword>
<keyword evidence="3" id="KW-1133">Transmembrane helix</keyword>